<dbReference type="GeneID" id="65128730"/>
<dbReference type="Proteomes" id="UP000593828">
    <property type="component" value="Segment"/>
</dbReference>
<protein>
    <submittedName>
        <fullName evidence="1">Uncharacterized protein</fullName>
    </submittedName>
</protein>
<proteinExistence type="predicted"/>
<name>A0A7M1RZ16_9CAUD</name>
<dbReference type="KEGG" id="vg:65128730"/>
<evidence type="ECO:0000313" key="2">
    <source>
        <dbReference type="Proteomes" id="UP000593828"/>
    </source>
</evidence>
<evidence type="ECO:0000313" key="1">
    <source>
        <dbReference type="EMBL" id="QOR58260.1"/>
    </source>
</evidence>
<keyword evidence="2" id="KW-1185">Reference proteome</keyword>
<accession>A0A7M1RZ16</accession>
<organism evidence="1 2">
    <name type="scientific">uncultured phage cr106_1</name>
    <dbReference type="NCBI Taxonomy" id="2772062"/>
    <lineage>
        <taxon>Viruses</taxon>
        <taxon>Duplodnaviria</taxon>
        <taxon>Heunggongvirae</taxon>
        <taxon>Uroviricota</taxon>
        <taxon>Caudoviricetes</taxon>
        <taxon>Crassvirales</taxon>
        <taxon>Steigviridae</taxon>
        <taxon>Asinivirinae</taxon>
        <taxon>Mahstovirus</taxon>
        <taxon>Mahstovirus faecalis</taxon>
    </lineage>
</organism>
<reference evidence="1 2" key="1">
    <citation type="submission" date="2020-07" db="EMBL/GenBank/DDBJ databases">
        <title>Taxonomic proposal: Crassvirales, a new order of highly abundant and diverse bacterial viruses.</title>
        <authorList>
            <person name="Shkoporov A.N."/>
            <person name="Stockdale S.R."/>
            <person name="Guerin E."/>
            <person name="Ross R.P."/>
            <person name="Hill C."/>
        </authorList>
    </citation>
    <scope>NUCLEOTIDE SEQUENCE [LARGE SCALE GENOMIC DNA]</scope>
</reference>
<sequence>MEVKMEKVEEVKEVNKKEDFTVTKMSRFEIKSISDLVDAMTIDGLSPEGKKACIFTISELSAKSKETEDLKTTLVNKLKTKEYKKLKEKVEGKTATKEEEDSVKEMESKINDSAQEVLSTLYQEEIEVKIYNISMDDFIKYIDSNSNTNNRIGIRGFVINRLRELLIKD</sequence>
<dbReference type="EMBL" id="MT774378">
    <property type="protein sequence ID" value="QOR58260.1"/>
    <property type="molecule type" value="Genomic_DNA"/>
</dbReference>
<dbReference type="RefSeq" id="YP_010110418.1">
    <property type="nucleotide sequence ID" value="NC_055871.1"/>
</dbReference>